<sequence length="274" mass="28783">MAAPAVDLDGFTRTDLTHDGATRTVYRAGEGPGVVVLAELPGITPDVLAFARRVVDLGCSVAVPQLFGVPGQDPARGGPRTMALDAARSIVPACVSREFTVLATGRTSPVMDWLRALGRDLHERCGGPGIGVVGMCFTGGFALGMLADAPVLAPVLSQPSLPFGTTAKAKADLGLSPEDLEAALDTCAARDLEVLGLRFTGDPLSPPERFATLRRLLGDRFVGVEIDSSPGNPWGHRKGAHSVLTLDLVDEEGQPTRDALDRVLELFRTRLLGA</sequence>
<evidence type="ECO:0000259" key="1">
    <source>
        <dbReference type="Pfam" id="PF01738"/>
    </source>
</evidence>
<proteinExistence type="predicted"/>
<dbReference type="InterPro" id="IPR029058">
    <property type="entry name" value="AB_hydrolase_fold"/>
</dbReference>
<dbReference type="Gene3D" id="3.40.50.1820">
    <property type="entry name" value="alpha/beta hydrolase"/>
    <property type="match status" value="1"/>
</dbReference>
<dbReference type="EMBL" id="CP116942">
    <property type="protein sequence ID" value="WCO66488.1"/>
    <property type="molecule type" value="Genomic_DNA"/>
</dbReference>
<feature type="domain" description="Dienelactone hydrolase" evidence="1">
    <location>
        <begin position="30"/>
        <end position="150"/>
    </location>
</feature>
<dbReference type="Proteomes" id="UP001216390">
    <property type="component" value="Chromosome"/>
</dbReference>
<keyword evidence="2" id="KW-0378">Hydrolase</keyword>
<name>A0AAF0BUW3_9ACTN</name>
<dbReference type="InterPro" id="IPR002925">
    <property type="entry name" value="Dienelactn_hydro"/>
</dbReference>
<dbReference type="AlphaFoldDB" id="A0AAF0BUW3"/>
<keyword evidence="3" id="KW-1185">Reference proteome</keyword>
<evidence type="ECO:0000313" key="3">
    <source>
        <dbReference type="Proteomes" id="UP001216390"/>
    </source>
</evidence>
<reference evidence="2" key="1">
    <citation type="submission" date="2023-01" db="EMBL/GenBank/DDBJ databases">
        <title>The diversity of Class Acidimicrobiia in South China Sea sediment environments and the proposal of Iamia marina sp. nov., a novel species of the genus Iamia.</title>
        <authorList>
            <person name="He Y."/>
            <person name="Tian X."/>
        </authorList>
    </citation>
    <scope>NUCLEOTIDE SEQUENCE</scope>
    <source>
        <strain evidence="2">DSM 19957</strain>
    </source>
</reference>
<organism evidence="2 3">
    <name type="scientific">Iamia majanohamensis</name>
    <dbReference type="NCBI Taxonomy" id="467976"/>
    <lineage>
        <taxon>Bacteria</taxon>
        <taxon>Bacillati</taxon>
        <taxon>Actinomycetota</taxon>
        <taxon>Acidimicrobiia</taxon>
        <taxon>Acidimicrobiales</taxon>
        <taxon>Iamiaceae</taxon>
        <taxon>Iamia</taxon>
    </lineage>
</organism>
<dbReference type="GO" id="GO:0016787">
    <property type="term" value="F:hydrolase activity"/>
    <property type="evidence" value="ECO:0007669"/>
    <property type="project" value="UniProtKB-KW"/>
</dbReference>
<dbReference type="Pfam" id="PF01738">
    <property type="entry name" value="DLH"/>
    <property type="match status" value="1"/>
</dbReference>
<dbReference type="KEGG" id="ima:PO878_18485"/>
<protein>
    <submittedName>
        <fullName evidence="2">Dienelactone hydrolase family protein</fullName>
    </submittedName>
</protein>
<dbReference type="RefSeq" id="WP_272736011.1">
    <property type="nucleotide sequence ID" value="NZ_CP116942.1"/>
</dbReference>
<accession>A0AAF0BUW3</accession>
<evidence type="ECO:0000313" key="2">
    <source>
        <dbReference type="EMBL" id="WCO66488.1"/>
    </source>
</evidence>
<dbReference type="SUPFAM" id="SSF53474">
    <property type="entry name" value="alpha/beta-Hydrolases"/>
    <property type="match status" value="1"/>
</dbReference>
<gene>
    <name evidence="2" type="ORF">PO878_18485</name>
</gene>